<evidence type="ECO:0000313" key="2">
    <source>
        <dbReference type="EMBL" id="GET11608.1"/>
    </source>
</evidence>
<dbReference type="RefSeq" id="WP_172576734.1">
    <property type="nucleotide sequence ID" value="NZ_BLAP01000013.1"/>
</dbReference>
<comment type="caution">
    <text evidence="2">The sequence shown here is derived from an EMBL/GenBank/DDBJ whole genome shotgun (WGS) entry which is preliminary data.</text>
</comment>
<dbReference type="AlphaFoldDB" id="A0A6F9Y2E6"/>
<dbReference type="Proteomes" id="UP000494160">
    <property type="component" value="Unassembled WGS sequence"/>
</dbReference>
<sequence length="50" mass="5620">MNSVELKLINKLATSQYNEAVLATQVEELQAKVNELQTELDKTNSKKEGK</sequence>
<gene>
    <name evidence="2" type="ORF">SN811_01080</name>
</gene>
<dbReference type="EMBL" id="BLAP01000013">
    <property type="protein sequence ID" value="GET11608.1"/>
    <property type="molecule type" value="Genomic_DNA"/>
</dbReference>
<accession>A0A6F9Y2E6</accession>
<reference evidence="2" key="1">
    <citation type="submission" date="2019-10" db="EMBL/GenBank/DDBJ databases">
        <title>Lactobacillus agilis SN811 Whole Genome Sequencing Project.</title>
        <authorList>
            <person name="Suzuki S."/>
            <person name="Endo A."/>
            <person name="Maeno S."/>
            <person name="Shiwa Y."/>
            <person name="Matsutani M."/>
            <person name="Kajikawa A."/>
        </authorList>
    </citation>
    <scope>NUCLEOTIDE SEQUENCE</scope>
    <source>
        <strain evidence="2">SN811</strain>
    </source>
</reference>
<name>A0A6F9Y2E6_9LACO</name>
<organism evidence="2">
    <name type="scientific">Ligilactobacillus agilis</name>
    <dbReference type="NCBI Taxonomy" id="1601"/>
    <lineage>
        <taxon>Bacteria</taxon>
        <taxon>Bacillati</taxon>
        <taxon>Bacillota</taxon>
        <taxon>Bacilli</taxon>
        <taxon>Lactobacillales</taxon>
        <taxon>Lactobacillaceae</taxon>
        <taxon>Ligilactobacillus</taxon>
    </lineage>
</organism>
<protein>
    <submittedName>
        <fullName evidence="2">Uncharacterized protein</fullName>
    </submittedName>
</protein>
<feature type="coiled-coil region" evidence="1">
    <location>
        <begin position="19"/>
        <end position="46"/>
    </location>
</feature>
<evidence type="ECO:0000256" key="1">
    <source>
        <dbReference type="SAM" id="Coils"/>
    </source>
</evidence>
<proteinExistence type="predicted"/>
<keyword evidence="1" id="KW-0175">Coiled coil</keyword>